<dbReference type="Proteomes" id="UP000248410">
    <property type="component" value="Chromosome"/>
</dbReference>
<dbReference type="AlphaFoldDB" id="A0A2U9IJP6"/>
<dbReference type="EMBL" id="CP029288">
    <property type="protein sequence ID" value="AWR96252.1"/>
    <property type="molecule type" value="Genomic_DNA"/>
</dbReference>
<reference evidence="1 2" key="1">
    <citation type="submission" date="2018-05" db="EMBL/GenBank/DDBJ databases">
        <title>Complete Genome Sequences of Extremely Thermoacidophilic, Metal-Mobilizing Type-Strain Members of the Archaeal Family Sulfolobaceae: Acidianus brierleyi DSM-1651T, Acidianus sulfidivorans DSM-18786T, Metallosphaera hakonensis DSM-7519T, and Metallosphaera prunae DSM-10039T.</title>
        <authorList>
            <person name="Counts J.A."/>
            <person name="Kelly R.M."/>
        </authorList>
    </citation>
    <scope>NUCLEOTIDE SEQUENCE [LARGE SCALE GENOMIC DNA]</scope>
    <source>
        <strain evidence="1 2">JP7</strain>
    </source>
</reference>
<dbReference type="GeneID" id="36836496"/>
<dbReference type="KEGG" id="asul:DFR86_00965"/>
<keyword evidence="2" id="KW-1185">Reference proteome</keyword>
<dbReference type="RefSeq" id="WP_110379142.1">
    <property type="nucleotide sequence ID" value="NZ_CP029288.2"/>
</dbReference>
<organism evidence="1 2">
    <name type="scientific">Acidianus sulfidivorans JP7</name>
    <dbReference type="NCBI Taxonomy" id="619593"/>
    <lineage>
        <taxon>Archaea</taxon>
        <taxon>Thermoproteota</taxon>
        <taxon>Thermoprotei</taxon>
        <taxon>Sulfolobales</taxon>
        <taxon>Sulfolobaceae</taxon>
        <taxon>Acidianus</taxon>
    </lineage>
</organism>
<name>A0A2U9IJP6_9CREN</name>
<evidence type="ECO:0000313" key="2">
    <source>
        <dbReference type="Proteomes" id="UP000248410"/>
    </source>
</evidence>
<gene>
    <name evidence="1" type="ORF">DFR86_00965</name>
</gene>
<protein>
    <submittedName>
        <fullName evidence="1">Uncharacterized protein</fullName>
    </submittedName>
</protein>
<sequence length="157" mass="17068">MKRSTVYATVLAVVVSLTGLIAYSIISYDLLNVTFTIQQNDAIVTTANLNLGTLYPGSSGSTSTSTTITINTGRVYAFYLVDYQELMSEFSTFLVTISFSNSTQSTTMTLGWPNGGFNDTVYLAPDTYTLDITLQYSTYSNASSMSFSGQIVDMGYN</sequence>
<evidence type="ECO:0000313" key="1">
    <source>
        <dbReference type="EMBL" id="AWR96252.1"/>
    </source>
</evidence>
<accession>A0A2U9IJP6</accession>
<proteinExistence type="predicted"/>